<dbReference type="SUPFAM" id="SSF101447">
    <property type="entry name" value="Formin homology 2 domain (FH2 domain)"/>
    <property type="match status" value="1"/>
</dbReference>
<proteinExistence type="predicted"/>
<evidence type="ECO:0000256" key="1">
    <source>
        <dbReference type="SAM" id="MobiDB-lite"/>
    </source>
</evidence>
<dbReference type="OrthoDB" id="1104827at2759"/>
<dbReference type="InterPro" id="IPR042201">
    <property type="entry name" value="FH2_Formin_sf"/>
</dbReference>
<dbReference type="PROSITE" id="PS51444">
    <property type="entry name" value="FH2"/>
    <property type="match status" value="1"/>
</dbReference>
<accession>A0A7R8CNZ2</accession>
<dbReference type="InterPro" id="IPR015425">
    <property type="entry name" value="FH2_Formin"/>
</dbReference>
<reference evidence="2" key="1">
    <citation type="submission" date="2021-02" db="EMBL/GenBank/DDBJ databases">
        <authorList>
            <person name="Bekaert M."/>
        </authorList>
    </citation>
    <scope>NUCLEOTIDE SEQUENCE</scope>
    <source>
        <strain evidence="2">IoA-00</strain>
    </source>
</reference>
<dbReference type="PANTHER" id="PTHR45725:SF1">
    <property type="entry name" value="DISHEVELLED ASSOCIATED ACTIVATOR OF MORPHOGENESIS, ISOFORM D"/>
    <property type="match status" value="1"/>
</dbReference>
<feature type="region of interest" description="Disordered" evidence="1">
    <location>
        <begin position="68"/>
        <end position="101"/>
    </location>
</feature>
<dbReference type="GO" id="GO:0030838">
    <property type="term" value="P:positive regulation of actin filament polymerization"/>
    <property type="evidence" value="ECO:0007669"/>
    <property type="project" value="TreeGrafter"/>
</dbReference>
<feature type="region of interest" description="Disordered" evidence="1">
    <location>
        <begin position="120"/>
        <end position="154"/>
    </location>
</feature>
<keyword evidence="3" id="KW-1185">Reference proteome</keyword>
<dbReference type="InterPro" id="IPR051425">
    <property type="entry name" value="Formin_Homology"/>
</dbReference>
<dbReference type="PANTHER" id="PTHR45725">
    <property type="entry name" value="FORMIN HOMOLOGY 2 FAMILY MEMBER"/>
    <property type="match status" value="1"/>
</dbReference>
<organism evidence="2 3">
    <name type="scientific">Lepeophtheirus salmonis</name>
    <name type="common">Salmon louse</name>
    <name type="synonym">Caligus salmonis</name>
    <dbReference type="NCBI Taxonomy" id="72036"/>
    <lineage>
        <taxon>Eukaryota</taxon>
        <taxon>Metazoa</taxon>
        <taxon>Ecdysozoa</taxon>
        <taxon>Arthropoda</taxon>
        <taxon>Crustacea</taxon>
        <taxon>Multicrustacea</taxon>
        <taxon>Hexanauplia</taxon>
        <taxon>Copepoda</taxon>
        <taxon>Siphonostomatoida</taxon>
        <taxon>Caligidae</taxon>
        <taxon>Lepeophtheirus</taxon>
    </lineage>
</organism>
<name>A0A7R8CNZ2_LEPSM</name>
<protein>
    <submittedName>
        <fullName evidence="2">DAAM</fullName>
    </submittedName>
</protein>
<feature type="compositionally biased region" description="Low complexity" evidence="1">
    <location>
        <begin position="80"/>
        <end position="98"/>
    </location>
</feature>
<gene>
    <name evidence="2" type="ORF">LSAA_7861</name>
</gene>
<evidence type="ECO:0000313" key="3">
    <source>
        <dbReference type="Proteomes" id="UP000675881"/>
    </source>
</evidence>
<dbReference type="SMR" id="A0A7R8CNZ2"/>
<evidence type="ECO:0000313" key="2">
    <source>
        <dbReference type="EMBL" id="CAF2881313.1"/>
    </source>
</evidence>
<dbReference type="InterPro" id="IPR014767">
    <property type="entry name" value="DAD_dom"/>
</dbReference>
<dbReference type="AlphaFoldDB" id="A0A7R8CNZ2"/>
<dbReference type="Gene3D" id="1.20.58.2220">
    <property type="entry name" value="Formin, FH2 domain"/>
    <property type="match status" value="1"/>
</dbReference>
<dbReference type="PROSITE" id="PS51231">
    <property type="entry name" value="DAD"/>
    <property type="match status" value="1"/>
</dbReference>
<dbReference type="EMBL" id="HG994582">
    <property type="protein sequence ID" value="CAF2881313.1"/>
    <property type="molecule type" value="Genomic_DNA"/>
</dbReference>
<sequence>MASVRLAELEDLFSDMKARFDRVCRLFCEDPATSQSDEFFGAFDQFISKKEEEEKIAKQHQEMRMRTLERKKSTAGGGRSLLCSSSNSSVSNLSNGSGEKNEFDDLISALRTGDVFGENMDKFKRNRKIRNSPPRVDRNDSFLRERNNRDPRQK</sequence>
<dbReference type="Proteomes" id="UP000675881">
    <property type="component" value="Chromosome 3"/>
</dbReference>
<feature type="compositionally biased region" description="Basic and acidic residues" evidence="1">
    <location>
        <begin position="135"/>
        <end position="154"/>
    </location>
</feature>